<keyword evidence="4 5" id="KW-0175">Coiled coil</keyword>
<gene>
    <name evidence="7" type="ORF">ROHU_006222</name>
</gene>
<keyword evidence="2" id="KW-0963">Cytoplasm</keyword>
<dbReference type="GO" id="GO:0005876">
    <property type="term" value="C:spindle microtubule"/>
    <property type="evidence" value="ECO:0007669"/>
    <property type="project" value="TreeGrafter"/>
</dbReference>
<dbReference type="EMBL" id="QBIY01012546">
    <property type="protein sequence ID" value="RXN24254.1"/>
    <property type="molecule type" value="Genomic_DNA"/>
</dbReference>
<dbReference type="Proteomes" id="UP000290572">
    <property type="component" value="Unassembled WGS sequence"/>
</dbReference>
<evidence type="ECO:0000256" key="3">
    <source>
        <dbReference type="ARBA" id="ARBA00022553"/>
    </source>
</evidence>
<feature type="compositionally biased region" description="Polar residues" evidence="6">
    <location>
        <begin position="2296"/>
        <end position="2305"/>
    </location>
</feature>
<feature type="compositionally biased region" description="Low complexity" evidence="6">
    <location>
        <begin position="2259"/>
        <end position="2277"/>
    </location>
</feature>
<dbReference type="GO" id="GO:0005813">
    <property type="term" value="C:centrosome"/>
    <property type="evidence" value="ECO:0007669"/>
    <property type="project" value="TreeGrafter"/>
</dbReference>
<dbReference type="CDD" id="cd22224">
    <property type="entry name" value="HkD_NuMA"/>
    <property type="match status" value="1"/>
</dbReference>
<feature type="coiled-coil region" evidence="5">
    <location>
        <begin position="211"/>
        <end position="1075"/>
    </location>
</feature>
<feature type="coiled-coil region" evidence="5">
    <location>
        <begin position="1119"/>
        <end position="1265"/>
    </location>
</feature>
<evidence type="ECO:0000256" key="4">
    <source>
        <dbReference type="ARBA" id="ARBA00023054"/>
    </source>
</evidence>
<organism evidence="7 8">
    <name type="scientific">Labeo rohita</name>
    <name type="common">Indian major carp</name>
    <name type="synonym">Cyprinus rohita</name>
    <dbReference type="NCBI Taxonomy" id="84645"/>
    <lineage>
        <taxon>Eukaryota</taxon>
        <taxon>Metazoa</taxon>
        <taxon>Chordata</taxon>
        <taxon>Craniata</taxon>
        <taxon>Vertebrata</taxon>
        <taxon>Euteleostomi</taxon>
        <taxon>Actinopterygii</taxon>
        <taxon>Neopterygii</taxon>
        <taxon>Teleostei</taxon>
        <taxon>Ostariophysi</taxon>
        <taxon>Cypriniformes</taxon>
        <taxon>Cyprinidae</taxon>
        <taxon>Labeoninae</taxon>
        <taxon>Labeonini</taxon>
        <taxon>Labeo</taxon>
    </lineage>
</organism>
<dbReference type="GO" id="GO:0000132">
    <property type="term" value="P:establishment of mitotic spindle orientation"/>
    <property type="evidence" value="ECO:0007669"/>
    <property type="project" value="TreeGrafter"/>
</dbReference>
<evidence type="ECO:0000313" key="8">
    <source>
        <dbReference type="Proteomes" id="UP000290572"/>
    </source>
</evidence>
<dbReference type="Gene3D" id="1.10.287.1490">
    <property type="match status" value="1"/>
</dbReference>
<dbReference type="STRING" id="84645.A0A498MXL5"/>
<dbReference type="PANTHER" id="PTHR18902">
    <property type="entry name" value="NUCLEAR MITOTIC APPARATUS PROTEIN 1-RELATED"/>
    <property type="match status" value="1"/>
</dbReference>
<accession>A0A498MXL5</accession>
<keyword evidence="3" id="KW-0597">Phosphoprotein</keyword>
<reference evidence="7 8" key="1">
    <citation type="submission" date="2018-03" db="EMBL/GenBank/DDBJ databases">
        <title>Draft genome sequence of Rohu Carp (Labeo rohita).</title>
        <authorList>
            <person name="Das P."/>
            <person name="Kushwaha B."/>
            <person name="Joshi C.G."/>
            <person name="Kumar D."/>
            <person name="Nagpure N.S."/>
            <person name="Sahoo L."/>
            <person name="Das S.P."/>
            <person name="Bit A."/>
            <person name="Patnaik S."/>
            <person name="Meher P.K."/>
            <person name="Jayasankar P."/>
            <person name="Koringa P.G."/>
            <person name="Patel N.V."/>
            <person name="Hinsu A.T."/>
            <person name="Kumar R."/>
            <person name="Pandey M."/>
            <person name="Agarwal S."/>
            <person name="Srivastava S."/>
            <person name="Singh M."/>
            <person name="Iquebal M.A."/>
            <person name="Jaiswal S."/>
            <person name="Angadi U.B."/>
            <person name="Kumar N."/>
            <person name="Raza M."/>
            <person name="Shah T.M."/>
            <person name="Rai A."/>
            <person name="Jena J.K."/>
        </authorList>
    </citation>
    <scope>NUCLEOTIDE SEQUENCE [LARGE SCALE GENOMIC DNA]</scope>
    <source>
        <strain evidence="7">DASCIFA01</strain>
        <tissue evidence="7">Testis</tissue>
    </source>
</reference>
<dbReference type="InterPro" id="IPR048724">
    <property type="entry name" value="NuMA_N_HOOK"/>
</dbReference>
<feature type="compositionally biased region" description="Polar residues" evidence="6">
    <location>
        <begin position="2365"/>
        <end position="2375"/>
    </location>
</feature>
<feature type="coiled-coil region" evidence="5">
    <location>
        <begin position="1294"/>
        <end position="1966"/>
    </location>
</feature>
<keyword evidence="8" id="KW-1185">Reference proteome</keyword>
<feature type="region of interest" description="Disordered" evidence="6">
    <location>
        <begin position="2259"/>
        <end position="2435"/>
    </location>
</feature>
<comment type="caution">
    <text evidence="7">The sequence shown here is derived from an EMBL/GenBank/DDBJ whole genome shotgun (WGS) entry which is preliminary data.</text>
</comment>
<dbReference type="GO" id="GO:0005737">
    <property type="term" value="C:cytoplasm"/>
    <property type="evidence" value="ECO:0007669"/>
    <property type="project" value="UniProtKB-SubCell"/>
</dbReference>
<sequence>MNKAGPLLAWMNTMFPEKHVWEFVPMRDGLRLLKICFKLRGMENFEDFKTLSLYKKVEVIFSFLHDDFHLTKRQSSLILQKINGGIDLELQVAKVALLLCYCTFKKGIMPPMDSNTEEEITSMFRFVKDDTDSLSLDEGLEQFLDQDSFMNSTYSSSMSIGSSPLYTDDESPIVGRFQRPPRVQFQELCTVASSSDSSPIQDLMSTPHFQLKKLRKELAHEGDVRDELEKELANQINIISEKEGLISQLQHRVERMLREHGELEKDHKAALLELQEKNESLLHRVHEVLKQCQDLKTDNSQKERKIDELTEENGTLTAQVRNAFAQLARAEEEVAKLTLAHESAQAEWKNRKEFLEKELNEAVTHRDCLSEQVQILQGKISVLEDELKKAQSQEKGEVLGPIMEWEKLKQELADLTRQLAQLQDTISRLKKEKAELEALLAEERCSFEKETKRLQMVVFDLEQSINNIRLERETLQEALQTQKEMLTAQISALESDVSRLQQVEVQLSAEIKISADLRQQREELEGKVASLDKMVHALHAEIQGLEVERASQQDALNALIVDLQSARATIQEYENKLEEHQKVVQENESLKKEACTLQQEINEHLQTNGDLQEQINILRQEKTEEENKVNQALTKIQSLQTQILDLSKQISLKDEEIRNLRNKYDAVDHELKLVKEQNIEINEMIKSNRKEHEDTVKKLQQELDTASSIASEKQEEMLVLSAEVTSLKEQICRYSENEVQKQQELSVLEAQHNVLKENMTSIQSQLAEVTTTASQKESELHLLQQELCQQETLREEAQELEKARREELERTVIELQKTILEVTSLVSEREACMNSLQDEIKDQQLRAKQCEDDLRSELKEKVGNLQELLDAANRDAADKEHILQSLNEKLKQVELLCQQKEKDVGEMHQTKEDLEKRITEQKQQLDECQQNLEILRKERDHLSAQVSSLQDEISRSQQEVSVLQADNSVLKENLGALQNQLAEVTTTASQKESELLLLQQELSHQETLRVKALELETIKREEFEKKVSELQAKILEVSTLASQREAQVISLLNEMKDQQLRAKQSEDDLRRELEEKVGTLQGELDTVSRCAVDKDELLGSLAQKLKEMEGLFLQKEKDILETHQAKEELEKRIVELHVETQQLSECQQNLEILRKERDHLSAEVTSLKAEIHSYQDTEVQKQQEISVLEVERNMLKENMTDLEKKLVEETTASLQKQSELVLLQDKLHQQESLRERAQELETSKREELERTVSELQAQILEVSTLASEREACVNSLQDQLTDQLKSKQSEDDLRRVLEEKVETLQGQLETVSRDVSDKDQLLETMDQKLRQMDLLCQEKEKDVLDMHQVKEDLEKKIGELIVEKQQLVEYQQNLETVKKERDILSTEVTSLKDEVQKFQENEVQKQQEISILEVEQNTLKENLAALKTQVAELTTTASQKESELLLLQKEVCEQNNIKEKAQKLEKDISELQVKIHEVSTLASEREAQIVSLKDEINDQQLRTKQSEDELRRMLEEKIETLQRQLETTTCDITGKDHLLQSLDQKLKQVELLCQQKEKDVLEIQHSKEDLEKRISELFVEKQQKQEEYQQNLETVRKEREVLSTEVVSLKHEIRSHQENEVRKQQEIYALEVEHNTLKENLAVLKTQMVELTTTASQKESEVQLLQKEVCEQENFKEKSQELEMQISELQAKILEVSTLASEREAQLSSLKNEINDQQLRAKQSEDDLCRVLEEKIETLKGQFETATRDVSDKDQVLQTLDLKLRKMELLCKQKEKDVLEIQHSKEALEKRIGELHADRRQLDGDLEMLRQEKDHLSSLNQSLRKKCGASQKIQAELELKVEEQSSSVLALKKASQKWEEQNQELLEQLKAKTEAVEHYKAQVDKAKNHYNGKKQLLVEAQELNQILEHSLEASKREVKALETELTLARMELDQASTKEKNLAAKVKSLEAQVDFADRQLREQRKMTDDKENMRHRESQYIRVPEKQQDTSTDSLEFELNDSLNTISRSAVPGESSTPLVRSSERLAAKRRALGAESLETLYFTPLSQQGNKRKGDYNDAFEHKLESSITSIGDLVVDSAKKLTASARRRRTTQVINITMAKKTSGSAEGDESFYSLHSARSQPNLAVQRSRPFSMDLSEESATATLSKADTLQSLPGYRRSTAHNVAPPRATSAFCIGAENEPEHAADDWMRIAELQARNKACLPHLKSSYPLESRPSLGPSFTVTDEDLRMGDPDETIRRASMMPGQILESLNSRRFSLAPSSSQSSANSQPQRATMLPGQIRSSTAAHRATQVAKTSSNMRASENKRSPLAPKRPGSQLQVPDTPEAKKLASCFPRPMTPKARFGNSQNRPPNSPAERRQSVMFTVENTPKNSGRGDSRLQRGLNKLRNSARKSPAVASRALRTAVAGKSPLDSTRRRSPRNKSPKSSNAKKFLSDIESQTWHMPWQRKDFDCLLVLPFPNVMEMIFSMLQEDDADDGLSLDEGLDGFLTKSCLLTTFLSHSHSLAVMTFSTSSSENSCYSPLYTDNESPIISRAQNPSRVQFQELSTVACSLVGSPVQDVMNTPQLLKRLRKELAREGDIRDELEKELANQISIISEREGLISQLQHRVERMLREQGELETDHKVALLELQEKNESLIRRVHEVLKQCQDLKTENTQKNKKIDVLTKENQTFASQVRNTFAQLARAEEEVARLTLAHELAQTEWKSRKELLEEELNKVFAQLGSLSEQVQILQGKISVLEDELQKAKSEEKGEVLGPSMEALTKIENLQTQILDLSRQISLKDEEIINLKNKYDSVDHELKVMKEKNIELNEMIKSKHREHEDTVKKLKQELDSASSVASEKQKQMLVLSTEATTLKEKICHYSENEVQKRQELSVLEAQNRLLKEKVTSLQNQLAKAKESELQQELSHQKMLREKAQQLEKIMKETRTEISAVKAEMKEQHLRYERLRAQLKLKVEKQNGSILTLKNIARQLEQQNKELLDRLKIMFLQLQQSSGKNQEVQKMNKSLVNSLQASRREIEALQLERDQAKDKVKSLEAQVGLD</sequence>
<evidence type="ECO:0000256" key="6">
    <source>
        <dbReference type="SAM" id="MobiDB-lite"/>
    </source>
</evidence>
<evidence type="ECO:0000256" key="1">
    <source>
        <dbReference type="ARBA" id="ARBA00004496"/>
    </source>
</evidence>
<evidence type="ECO:0000256" key="5">
    <source>
        <dbReference type="SAM" id="Coils"/>
    </source>
</evidence>
<dbReference type="PANTHER" id="PTHR18902:SF24">
    <property type="entry name" value="NUCLEAR MITOTIC APPARATUS PROTEIN 1"/>
    <property type="match status" value="1"/>
</dbReference>
<evidence type="ECO:0000256" key="2">
    <source>
        <dbReference type="ARBA" id="ARBA00022490"/>
    </source>
</evidence>
<proteinExistence type="predicted"/>
<dbReference type="InterPro" id="IPR051841">
    <property type="entry name" value="MT-Golgi_org_protein"/>
</dbReference>
<protein>
    <submittedName>
        <fullName evidence="7">Nuclear mitotic apparatus 1-like protein</fullName>
    </submittedName>
</protein>
<dbReference type="GO" id="GO:0008017">
    <property type="term" value="F:microtubule binding"/>
    <property type="evidence" value="ECO:0007669"/>
    <property type="project" value="TreeGrafter"/>
</dbReference>
<feature type="region of interest" description="Disordered" evidence="6">
    <location>
        <begin position="2214"/>
        <end position="2233"/>
    </location>
</feature>
<dbReference type="GO" id="GO:0000922">
    <property type="term" value="C:spindle pole"/>
    <property type="evidence" value="ECO:0007669"/>
    <property type="project" value="TreeGrafter"/>
</dbReference>
<evidence type="ECO:0000313" key="7">
    <source>
        <dbReference type="EMBL" id="RXN24254.1"/>
    </source>
</evidence>
<name>A0A498MXL5_LABRO</name>
<feature type="coiled-coil region" evidence="5">
    <location>
        <begin position="2571"/>
        <end position="3043"/>
    </location>
</feature>
<comment type="subcellular location">
    <subcellularLocation>
        <location evidence="1">Cytoplasm</location>
    </subcellularLocation>
</comment>